<evidence type="ECO:0000313" key="3">
    <source>
        <dbReference type="Proteomes" id="UP000468531"/>
    </source>
</evidence>
<organism evidence="2 3">
    <name type="scientific">Bradyrhizobium uaiense</name>
    <dbReference type="NCBI Taxonomy" id="2594946"/>
    <lineage>
        <taxon>Bacteria</taxon>
        <taxon>Pseudomonadati</taxon>
        <taxon>Pseudomonadota</taxon>
        <taxon>Alphaproteobacteria</taxon>
        <taxon>Hyphomicrobiales</taxon>
        <taxon>Nitrobacteraceae</taxon>
        <taxon>Bradyrhizobium</taxon>
    </lineage>
</organism>
<dbReference type="AlphaFoldDB" id="A0A6P1B9C1"/>
<sequence>MMTAKKRARLRIGSDVATGWARNLELGNPYAKSVLRALGEYVDGEGMCWVGIPQLAMDCDLSQDTVRRRLAWLEDIGAIGRTGQWVDENGRRNGEGRGKRTTDLVRLLVDADTDAIEARAAGRVVDETPVNSTAISPSWQQGLNSGAEVVRTPPALGQPSQLCDQLISEPEPENPPKSPSGGFPEDRKTIEEGEPTEFAAAFESYVGHEVMRRDLALEEFRLLTPDDRAWCVHAVPLYMAKLRELKQRRPMNFHLWSRTRGFREFAAPGVASAKPAAPQRRFVQGDELKGLAVATQIAERREPRVIRELDLGEGVWTQLPPQVDLTAMAAFAGVDREAWQVVDLGTPQFAAWRDRLALWIGAEPQAERIFLEPYDQNVHGVSSSNPNFRLRKSKQGFRVPAPWPPRRDGTWQVAGEGE</sequence>
<feature type="region of interest" description="Disordered" evidence="1">
    <location>
        <begin position="166"/>
        <end position="189"/>
    </location>
</feature>
<evidence type="ECO:0000256" key="1">
    <source>
        <dbReference type="SAM" id="MobiDB-lite"/>
    </source>
</evidence>
<dbReference type="Proteomes" id="UP000468531">
    <property type="component" value="Unassembled WGS sequence"/>
</dbReference>
<keyword evidence="3" id="KW-1185">Reference proteome</keyword>
<dbReference type="EMBL" id="VKHP01000009">
    <property type="protein sequence ID" value="NEU95066.1"/>
    <property type="molecule type" value="Genomic_DNA"/>
</dbReference>
<feature type="region of interest" description="Disordered" evidence="1">
    <location>
        <begin position="399"/>
        <end position="418"/>
    </location>
</feature>
<comment type="caution">
    <text evidence="2">The sequence shown here is derived from an EMBL/GenBank/DDBJ whole genome shotgun (WGS) entry which is preliminary data.</text>
</comment>
<reference evidence="2 3" key="1">
    <citation type="journal article" date="2020" name="Arch. Microbiol.">
        <title>Bradyrhizobium uaiense sp. nov., a new highly efficient cowpea symbiont.</title>
        <authorList>
            <person name="Cabral Michel D."/>
            <person name="Azarias Guimaraes A."/>
            <person name="Martins da Costa E."/>
            <person name="Soares de Carvalho T."/>
            <person name="Balsanelli E."/>
            <person name="Willems A."/>
            <person name="Maltempi de Souza E."/>
            <person name="de Souza Moreira F.M."/>
        </authorList>
    </citation>
    <scope>NUCLEOTIDE SEQUENCE [LARGE SCALE GENOMIC DNA]</scope>
    <source>
        <strain evidence="2 3">UFLA 03-164</strain>
    </source>
</reference>
<proteinExistence type="predicted"/>
<protein>
    <submittedName>
        <fullName evidence="2">Helix-turn-helix domain-containing protein</fullName>
    </submittedName>
</protein>
<accession>A0A6P1B9C1</accession>
<evidence type="ECO:0000313" key="2">
    <source>
        <dbReference type="EMBL" id="NEU95066.1"/>
    </source>
</evidence>
<gene>
    <name evidence="2" type="ORF">FNJ47_04280</name>
</gene>
<name>A0A6P1B9C1_9BRAD</name>